<dbReference type="RefSeq" id="WP_189991306.1">
    <property type="nucleotide sequence ID" value="NZ_BMZS01000007.1"/>
</dbReference>
<dbReference type="InterPro" id="IPR006680">
    <property type="entry name" value="Amidohydro-rel"/>
</dbReference>
<name>A0A918XT85_9PROT</name>
<keyword evidence="3" id="KW-1185">Reference proteome</keyword>
<dbReference type="Gene3D" id="3.20.20.140">
    <property type="entry name" value="Metal-dependent hydrolases"/>
    <property type="match status" value="1"/>
</dbReference>
<dbReference type="InterPro" id="IPR052358">
    <property type="entry name" value="Aro_Compnd_Degr_Hydrolases"/>
</dbReference>
<dbReference type="SUPFAM" id="SSF51556">
    <property type="entry name" value="Metallo-dependent hydrolases"/>
    <property type="match status" value="1"/>
</dbReference>
<dbReference type="PANTHER" id="PTHR35563">
    <property type="entry name" value="BARREL METAL-DEPENDENT HYDROLASE, PUTATIVE (AFU_ORTHOLOGUE AFUA_1G16240)-RELATED"/>
    <property type="match status" value="1"/>
</dbReference>
<evidence type="ECO:0000313" key="2">
    <source>
        <dbReference type="EMBL" id="GHD54279.1"/>
    </source>
</evidence>
<dbReference type="Proteomes" id="UP000630353">
    <property type="component" value="Unassembled WGS sequence"/>
</dbReference>
<sequence length="292" mass="31594">MTCSVPTFHLSPSAPTLRLPAGACDTHCHVFGPAAAFPYAENRTYTPPAEAPKEKLFSLHDAMGLQRSVIVQAGCHGFDNSVVADAIAARPGRYLGVALLPVDVPDAELRRLDAQGFRGVRFNFMRHLGKGASIDEVIALSTRLEPLGWHLQLHMESGLLAEMIPAMKRSAVPVAIDHMARVDAALGLDQPAFVDLRRLLEDPNFWVKVSGSERSTRTGPPYADAVPFARTLVEDAGDRVLWGTDWPHPNFSGPVPDDGALVDLLAGIAPDPAALRALLVDNPTRLYRFPTS</sequence>
<protein>
    <submittedName>
        <fullName evidence="2">2-pyrone-4,6-dicarboxylate hydrolase</fullName>
    </submittedName>
</protein>
<evidence type="ECO:0000259" key="1">
    <source>
        <dbReference type="Pfam" id="PF04909"/>
    </source>
</evidence>
<dbReference type="GO" id="GO:0016787">
    <property type="term" value="F:hydrolase activity"/>
    <property type="evidence" value="ECO:0007669"/>
    <property type="project" value="UniProtKB-KW"/>
</dbReference>
<evidence type="ECO:0000313" key="3">
    <source>
        <dbReference type="Proteomes" id="UP000630353"/>
    </source>
</evidence>
<dbReference type="PANTHER" id="PTHR35563:SF2">
    <property type="entry name" value="BARREL METAL-DEPENDENT HYDROLASE, PUTATIVE (AFU_ORTHOLOGUE AFUA_1G16240)-RELATED"/>
    <property type="match status" value="1"/>
</dbReference>
<accession>A0A918XT85</accession>
<gene>
    <name evidence="2" type="ORF">GCM10017083_31610</name>
</gene>
<reference evidence="2" key="2">
    <citation type="submission" date="2020-09" db="EMBL/GenBank/DDBJ databases">
        <authorList>
            <person name="Sun Q."/>
            <person name="Kim S."/>
        </authorList>
    </citation>
    <scope>NUCLEOTIDE SEQUENCE</scope>
    <source>
        <strain evidence="2">KCTC 42651</strain>
    </source>
</reference>
<dbReference type="InterPro" id="IPR032466">
    <property type="entry name" value="Metal_Hydrolase"/>
</dbReference>
<feature type="domain" description="Amidohydrolase-related" evidence="1">
    <location>
        <begin position="24"/>
        <end position="289"/>
    </location>
</feature>
<keyword evidence="2" id="KW-0378">Hydrolase</keyword>
<organism evidence="2 3">
    <name type="scientific">Thalassobaculum fulvum</name>
    <dbReference type="NCBI Taxonomy" id="1633335"/>
    <lineage>
        <taxon>Bacteria</taxon>
        <taxon>Pseudomonadati</taxon>
        <taxon>Pseudomonadota</taxon>
        <taxon>Alphaproteobacteria</taxon>
        <taxon>Rhodospirillales</taxon>
        <taxon>Thalassobaculaceae</taxon>
        <taxon>Thalassobaculum</taxon>
    </lineage>
</organism>
<dbReference type="Pfam" id="PF04909">
    <property type="entry name" value="Amidohydro_2"/>
    <property type="match status" value="1"/>
</dbReference>
<dbReference type="AlphaFoldDB" id="A0A918XT85"/>
<dbReference type="EMBL" id="BMZS01000007">
    <property type="protein sequence ID" value="GHD54279.1"/>
    <property type="molecule type" value="Genomic_DNA"/>
</dbReference>
<comment type="caution">
    <text evidence="2">The sequence shown here is derived from an EMBL/GenBank/DDBJ whole genome shotgun (WGS) entry which is preliminary data.</text>
</comment>
<proteinExistence type="predicted"/>
<reference evidence="2" key="1">
    <citation type="journal article" date="2014" name="Int. J. Syst. Evol. Microbiol.">
        <title>Complete genome sequence of Corynebacterium casei LMG S-19264T (=DSM 44701T), isolated from a smear-ripened cheese.</title>
        <authorList>
            <consortium name="US DOE Joint Genome Institute (JGI-PGF)"/>
            <person name="Walter F."/>
            <person name="Albersmeier A."/>
            <person name="Kalinowski J."/>
            <person name="Ruckert C."/>
        </authorList>
    </citation>
    <scope>NUCLEOTIDE SEQUENCE</scope>
    <source>
        <strain evidence="2">KCTC 42651</strain>
    </source>
</reference>